<dbReference type="OrthoDB" id="10018982at2759"/>
<comment type="similarity">
    <text evidence="2 6">Belongs to the Mediator complex subunit 18 family.</text>
</comment>
<dbReference type="EMBL" id="CAJNOM010000002">
    <property type="protein sequence ID" value="CAF0735099.1"/>
    <property type="molecule type" value="Genomic_DNA"/>
</dbReference>
<evidence type="ECO:0000256" key="3">
    <source>
        <dbReference type="ARBA" id="ARBA00023015"/>
    </source>
</evidence>
<protein>
    <recommendedName>
        <fullName evidence="6">Mediator of RNA polymerase II transcription subunit 18</fullName>
    </recommendedName>
    <alternativeName>
        <fullName evidence="6">Mediator complex subunit 18</fullName>
    </alternativeName>
</protein>
<dbReference type="EMBL" id="CAJNOI010000008">
    <property type="protein sequence ID" value="CAF0769948.1"/>
    <property type="molecule type" value="Genomic_DNA"/>
</dbReference>
<comment type="subcellular location">
    <subcellularLocation>
        <location evidence="1 6">Nucleus</location>
    </subcellularLocation>
</comment>
<evidence type="ECO:0000313" key="13">
    <source>
        <dbReference type="EMBL" id="CAF4233108.1"/>
    </source>
</evidence>
<keyword evidence="4 6" id="KW-0804">Transcription</keyword>
<dbReference type="Gene3D" id="2.40.320.10">
    <property type="entry name" value="Hypothetical Protein Pfu-838710-001"/>
    <property type="match status" value="1"/>
</dbReference>
<evidence type="ECO:0000313" key="12">
    <source>
        <dbReference type="EMBL" id="CAF3918843.1"/>
    </source>
</evidence>
<dbReference type="GO" id="GO:0006369">
    <property type="term" value="P:termination of RNA polymerase II transcription"/>
    <property type="evidence" value="ECO:0007669"/>
    <property type="project" value="TreeGrafter"/>
</dbReference>
<comment type="function">
    <text evidence="6">Component of the Mediator complex, a coactivator involved in the regulated transcription of nearly all RNA polymerase II-dependent genes. Mediator functions as a bridge to convey information from gene-specific regulatory proteins to the basal RNA polymerase II transcription machinery. Mediator is recruited to promoters by direct interactions with regulatory proteins and serves as a scaffold for the assembly of a functional preinitiation complex with RNA polymerase II and the general transcription factors.</text>
</comment>
<dbReference type="EMBL" id="CAJNOM010000002">
    <property type="protein sequence ID" value="CAF0738625.1"/>
    <property type="molecule type" value="Genomic_DNA"/>
</dbReference>
<evidence type="ECO:0000313" key="11">
    <source>
        <dbReference type="EMBL" id="CAF3550860.1"/>
    </source>
</evidence>
<dbReference type="Pfam" id="PF09637">
    <property type="entry name" value="Med18"/>
    <property type="match status" value="2"/>
</dbReference>
<dbReference type="EMBL" id="CAJOAZ010002335">
    <property type="protein sequence ID" value="CAF3918843.1"/>
    <property type="molecule type" value="Genomic_DNA"/>
</dbReference>
<dbReference type="Proteomes" id="UP000663832">
    <property type="component" value="Unassembled WGS sequence"/>
</dbReference>
<evidence type="ECO:0000256" key="1">
    <source>
        <dbReference type="ARBA" id="ARBA00004123"/>
    </source>
</evidence>
<evidence type="ECO:0000256" key="5">
    <source>
        <dbReference type="ARBA" id="ARBA00023242"/>
    </source>
</evidence>
<dbReference type="InterPro" id="IPR019095">
    <property type="entry name" value="Mediator_Med18"/>
</dbReference>
<evidence type="ECO:0000313" key="9">
    <source>
        <dbReference type="EMBL" id="CAF0738625.1"/>
    </source>
</evidence>
<dbReference type="Proteomes" id="UP000663868">
    <property type="component" value="Unassembled WGS sequence"/>
</dbReference>
<evidence type="ECO:0000313" key="7">
    <source>
        <dbReference type="EMBL" id="CAF0733208.1"/>
    </source>
</evidence>
<dbReference type="Proteomes" id="UP000663877">
    <property type="component" value="Unassembled WGS sequence"/>
</dbReference>
<dbReference type="EMBL" id="CAJNON010000001">
    <property type="protein sequence ID" value="CAF0733208.1"/>
    <property type="molecule type" value="Genomic_DNA"/>
</dbReference>
<name>A0A813QLS9_9BILA</name>
<proteinExistence type="inferred from homology"/>
<keyword evidence="15" id="KW-1185">Reference proteome</keyword>
<accession>A0A813QLS9</accession>
<dbReference type="EMBL" id="CAJOAY010000128">
    <property type="protein sequence ID" value="CAF3550860.1"/>
    <property type="molecule type" value="Genomic_DNA"/>
</dbReference>
<dbReference type="GO" id="GO:0003712">
    <property type="term" value="F:transcription coregulator activity"/>
    <property type="evidence" value="ECO:0007669"/>
    <property type="project" value="InterPro"/>
</dbReference>
<evidence type="ECO:0000313" key="10">
    <source>
        <dbReference type="EMBL" id="CAF0769948.1"/>
    </source>
</evidence>
<comment type="caution">
    <text evidence="10">The sequence shown here is derived from an EMBL/GenBank/DDBJ whole genome shotgun (WGS) entry which is preliminary data.</text>
</comment>
<comment type="subunit">
    <text evidence="6">Component of the Mediator complex.</text>
</comment>
<evidence type="ECO:0000313" key="16">
    <source>
        <dbReference type="Proteomes" id="UP000663877"/>
    </source>
</evidence>
<evidence type="ECO:0000313" key="14">
    <source>
        <dbReference type="EMBL" id="CAF4233486.1"/>
    </source>
</evidence>
<evidence type="ECO:0000313" key="8">
    <source>
        <dbReference type="EMBL" id="CAF0735099.1"/>
    </source>
</evidence>
<dbReference type="GO" id="GO:0016592">
    <property type="term" value="C:mediator complex"/>
    <property type="evidence" value="ECO:0007669"/>
    <property type="project" value="InterPro"/>
</dbReference>
<keyword evidence="3 6" id="KW-0805">Transcription regulation</keyword>
<sequence length="211" mass="24149">MDPAQLLISQNRSFASLEYVLQGSIQDESVYLLKARLQGLCDNITGEVEQFDDHEIVYTLRIPAASNVSLRVRYALDDLPNPIYHLRYVASADLDKNQNVSVRQFHDCCVTKNIQLFLQELGFVHDHEFYAKGDIFRKGRMKITVAKISTAAERNRGDMNPMATRRPYTNSCFVEMSLIGSMHDDKVGDEMKSFAEQLKPLISLEKIDQKR</sequence>
<dbReference type="PANTHER" id="PTHR13321:SF2">
    <property type="entry name" value="MEDIATOR OF RNA POLYMERASE II TRANSCRIPTION SUBUNIT 18"/>
    <property type="match status" value="1"/>
</dbReference>
<reference evidence="10" key="1">
    <citation type="submission" date="2021-02" db="EMBL/GenBank/DDBJ databases">
        <authorList>
            <person name="Nowell W R."/>
        </authorList>
    </citation>
    <scope>NUCLEOTIDE SEQUENCE</scope>
</reference>
<evidence type="ECO:0000256" key="2">
    <source>
        <dbReference type="ARBA" id="ARBA00009814"/>
    </source>
</evidence>
<dbReference type="Proteomes" id="UP000663891">
    <property type="component" value="Unassembled WGS sequence"/>
</dbReference>
<evidence type="ECO:0000256" key="4">
    <source>
        <dbReference type="ARBA" id="ARBA00023163"/>
    </source>
</evidence>
<dbReference type="EMBL" id="CAJOBB010009751">
    <property type="protein sequence ID" value="CAF4233486.1"/>
    <property type="molecule type" value="Genomic_DNA"/>
</dbReference>
<dbReference type="AlphaFoldDB" id="A0A813QLS9"/>
<gene>
    <name evidence="6" type="primary">MED18</name>
    <name evidence="10" type="ORF">BJG266_LOCUS3508</name>
    <name evidence="13" type="ORF">KXQ929_LOCUS41845</name>
    <name evidence="14" type="ORF">KXQ929_LOCUS41865</name>
    <name evidence="11" type="ORF">OKA104_LOCUS4083</name>
    <name evidence="12" type="ORF">OXD698_LOCUS24903</name>
    <name evidence="8" type="ORF">QVE165_LOCUS539</name>
    <name evidence="9" type="ORF">QVE165_LOCUS768</name>
    <name evidence="7" type="ORF">VCS650_LOCUS142</name>
</gene>
<organism evidence="10 16">
    <name type="scientific">Adineta steineri</name>
    <dbReference type="NCBI Taxonomy" id="433720"/>
    <lineage>
        <taxon>Eukaryota</taxon>
        <taxon>Metazoa</taxon>
        <taxon>Spiralia</taxon>
        <taxon>Gnathifera</taxon>
        <taxon>Rotifera</taxon>
        <taxon>Eurotatoria</taxon>
        <taxon>Bdelloidea</taxon>
        <taxon>Adinetida</taxon>
        <taxon>Adinetidae</taxon>
        <taxon>Adineta</taxon>
    </lineage>
</organism>
<keyword evidence="5 6" id="KW-0539">Nucleus</keyword>
<keyword evidence="6" id="KW-0010">Activator</keyword>
<dbReference type="GO" id="GO:0006357">
    <property type="term" value="P:regulation of transcription by RNA polymerase II"/>
    <property type="evidence" value="ECO:0007669"/>
    <property type="project" value="InterPro"/>
</dbReference>
<dbReference type="EMBL" id="CAJOBB010009731">
    <property type="protein sequence ID" value="CAF4233108.1"/>
    <property type="molecule type" value="Genomic_DNA"/>
</dbReference>
<dbReference type="Proteomes" id="UP000663844">
    <property type="component" value="Unassembled WGS sequence"/>
</dbReference>
<dbReference type="GO" id="GO:0070847">
    <property type="term" value="C:core mediator complex"/>
    <property type="evidence" value="ECO:0007669"/>
    <property type="project" value="TreeGrafter"/>
</dbReference>
<dbReference type="PANTHER" id="PTHR13321">
    <property type="entry name" value="MEDIATOR OF RNA POLYMERASE II TRANSCRIPTION, SUBUNIT 18"/>
    <property type="match status" value="1"/>
</dbReference>
<evidence type="ECO:0000256" key="6">
    <source>
        <dbReference type="RuleBase" id="RU364150"/>
    </source>
</evidence>
<evidence type="ECO:0000313" key="15">
    <source>
        <dbReference type="Proteomes" id="UP000663832"/>
    </source>
</evidence>
<dbReference type="Proteomes" id="UP000663881">
    <property type="component" value="Unassembled WGS sequence"/>
</dbReference>